<reference evidence="3" key="1">
    <citation type="submission" date="2018-05" db="EMBL/GenBank/DDBJ databases">
        <authorList>
            <person name="Lanie J.A."/>
            <person name="Ng W.-L."/>
            <person name="Kazmierczak K.M."/>
            <person name="Andrzejewski T.M."/>
            <person name="Davidsen T.M."/>
            <person name="Wayne K.J."/>
            <person name="Tettelin H."/>
            <person name="Glass J.I."/>
            <person name="Rusch D."/>
            <person name="Podicherti R."/>
            <person name="Tsui H.-C.T."/>
            <person name="Winkler M.E."/>
        </authorList>
    </citation>
    <scope>NUCLEOTIDE SEQUENCE</scope>
</reference>
<sequence length="308" mass="34642">MYDEPPVAPPQDPLPIEPPYWFEEALKNTPTSHHLQVMDCDIHYLRWGSRVSDRPGILLIHGASAHAHWWDFIAPFFCNDRPIAAIDLSGMGDSGWRDGYGSEVHVPEIAAVLADAKLGEKPIIVGHSFGGFMTMCYGHAHGAEISGAVIVDSPLRPENRQTGDKSRFFDPPKRPPNRVFTEKEEMVHRFRPIPPQFCDNEFIVEHIARHSLRECEGGYTWKFDPSARVAGLHDEPLEDYLRELLCPKAMIYGEESAIFGPEVVDYMSSIFNSANPMIGIPDAQHHLTMDQPLAFITALRAVFASWDV</sequence>
<evidence type="ECO:0000313" key="3">
    <source>
        <dbReference type="EMBL" id="SVC32255.1"/>
    </source>
</evidence>
<dbReference type="InterPro" id="IPR029058">
    <property type="entry name" value="AB_hydrolase_fold"/>
</dbReference>
<dbReference type="Pfam" id="PF12697">
    <property type="entry name" value="Abhydrolase_6"/>
    <property type="match status" value="1"/>
</dbReference>
<dbReference type="InterPro" id="IPR050266">
    <property type="entry name" value="AB_hydrolase_sf"/>
</dbReference>
<evidence type="ECO:0000256" key="1">
    <source>
        <dbReference type="ARBA" id="ARBA00022801"/>
    </source>
</evidence>
<dbReference type="GO" id="GO:0016020">
    <property type="term" value="C:membrane"/>
    <property type="evidence" value="ECO:0007669"/>
    <property type="project" value="TreeGrafter"/>
</dbReference>
<dbReference type="PANTHER" id="PTHR43798:SF31">
    <property type="entry name" value="AB HYDROLASE SUPERFAMILY PROTEIN YCLE"/>
    <property type="match status" value="1"/>
</dbReference>
<feature type="domain" description="AB hydrolase-1" evidence="2">
    <location>
        <begin position="57"/>
        <end position="296"/>
    </location>
</feature>
<dbReference type="PANTHER" id="PTHR43798">
    <property type="entry name" value="MONOACYLGLYCEROL LIPASE"/>
    <property type="match status" value="1"/>
</dbReference>
<dbReference type="Gene3D" id="3.40.50.1820">
    <property type="entry name" value="alpha/beta hydrolase"/>
    <property type="match status" value="1"/>
</dbReference>
<dbReference type="GO" id="GO:0016787">
    <property type="term" value="F:hydrolase activity"/>
    <property type="evidence" value="ECO:0007669"/>
    <property type="project" value="UniProtKB-KW"/>
</dbReference>
<accession>A0A382L8W9</accession>
<dbReference type="EMBL" id="UINC01085066">
    <property type="protein sequence ID" value="SVC32255.1"/>
    <property type="molecule type" value="Genomic_DNA"/>
</dbReference>
<organism evidence="3">
    <name type="scientific">marine metagenome</name>
    <dbReference type="NCBI Taxonomy" id="408172"/>
    <lineage>
        <taxon>unclassified sequences</taxon>
        <taxon>metagenomes</taxon>
        <taxon>ecological metagenomes</taxon>
    </lineage>
</organism>
<dbReference type="SUPFAM" id="SSF53474">
    <property type="entry name" value="alpha/beta-Hydrolases"/>
    <property type="match status" value="1"/>
</dbReference>
<name>A0A382L8W9_9ZZZZ</name>
<proteinExistence type="predicted"/>
<evidence type="ECO:0000259" key="2">
    <source>
        <dbReference type="Pfam" id="PF12697"/>
    </source>
</evidence>
<dbReference type="InterPro" id="IPR000073">
    <property type="entry name" value="AB_hydrolase_1"/>
</dbReference>
<dbReference type="AlphaFoldDB" id="A0A382L8W9"/>
<protein>
    <recommendedName>
        <fullName evidence="2">AB hydrolase-1 domain-containing protein</fullName>
    </recommendedName>
</protein>
<gene>
    <name evidence="3" type="ORF">METZ01_LOCUS285109</name>
</gene>
<keyword evidence="1" id="KW-0378">Hydrolase</keyword>